<proteinExistence type="predicted"/>
<evidence type="ECO:0000256" key="1">
    <source>
        <dbReference type="SAM" id="MobiDB-lite"/>
    </source>
</evidence>
<evidence type="ECO:0000313" key="2">
    <source>
        <dbReference type="EMBL" id="GFS66154.1"/>
    </source>
</evidence>
<dbReference type="Proteomes" id="UP000886998">
    <property type="component" value="Unassembled WGS sequence"/>
</dbReference>
<feature type="region of interest" description="Disordered" evidence="1">
    <location>
        <begin position="156"/>
        <end position="197"/>
    </location>
</feature>
<name>A0A8X6IYC0_9ARAC</name>
<evidence type="ECO:0000313" key="3">
    <source>
        <dbReference type="Proteomes" id="UP000886998"/>
    </source>
</evidence>
<protein>
    <submittedName>
        <fullName evidence="2">Uncharacterized protein</fullName>
    </submittedName>
</protein>
<dbReference type="AlphaFoldDB" id="A0A8X6IYC0"/>
<organism evidence="2 3">
    <name type="scientific">Trichonephila inaurata madagascariensis</name>
    <dbReference type="NCBI Taxonomy" id="2747483"/>
    <lineage>
        <taxon>Eukaryota</taxon>
        <taxon>Metazoa</taxon>
        <taxon>Ecdysozoa</taxon>
        <taxon>Arthropoda</taxon>
        <taxon>Chelicerata</taxon>
        <taxon>Arachnida</taxon>
        <taxon>Araneae</taxon>
        <taxon>Araneomorphae</taxon>
        <taxon>Entelegynae</taxon>
        <taxon>Araneoidea</taxon>
        <taxon>Nephilidae</taxon>
        <taxon>Trichonephila</taxon>
        <taxon>Trichonephila inaurata</taxon>
    </lineage>
</organism>
<dbReference type="OrthoDB" id="6432314at2759"/>
<keyword evidence="3" id="KW-1185">Reference proteome</keyword>
<feature type="compositionally biased region" description="Low complexity" evidence="1">
    <location>
        <begin position="161"/>
        <end position="173"/>
    </location>
</feature>
<gene>
    <name evidence="2" type="primary">NCL1_43982</name>
    <name evidence="2" type="ORF">TNIN_195121</name>
</gene>
<comment type="caution">
    <text evidence="2">The sequence shown here is derived from an EMBL/GenBank/DDBJ whole genome shotgun (WGS) entry which is preliminary data.</text>
</comment>
<dbReference type="EMBL" id="BMAV01028230">
    <property type="protein sequence ID" value="GFS66154.1"/>
    <property type="molecule type" value="Genomic_DNA"/>
</dbReference>
<reference evidence="2" key="1">
    <citation type="submission" date="2020-08" db="EMBL/GenBank/DDBJ databases">
        <title>Multicomponent nature underlies the extraordinary mechanical properties of spider dragline silk.</title>
        <authorList>
            <person name="Kono N."/>
            <person name="Nakamura H."/>
            <person name="Mori M."/>
            <person name="Yoshida Y."/>
            <person name="Ohtoshi R."/>
            <person name="Malay A.D."/>
            <person name="Moran D.A.P."/>
            <person name="Tomita M."/>
            <person name="Numata K."/>
            <person name="Arakawa K."/>
        </authorList>
    </citation>
    <scope>NUCLEOTIDE SEQUENCE</scope>
</reference>
<sequence length="230" mass="26056">MDPSGNKRQIWLISSSSGIPIKAQTYNVPSLIRHRLLFHFRISISCGMESNIAILCLCCLIALSQGFSYYKPRTSYNSPPGNYLDEPSDQEVEFLRLLLSRYEADSPNYANPNELYGDENSLLSNYEFPLDQEDAGNPIPPSQQPVQEFSEDKVTTETTKETNMVTTPSTTTTDGLASVPPASREKGQKEYAMLRPPVDNHKKIEHWMKLMNENKLALDRNGQHYRQPVP</sequence>
<accession>A0A8X6IYC0</accession>